<dbReference type="InterPro" id="IPR016024">
    <property type="entry name" value="ARM-type_fold"/>
</dbReference>
<comment type="caution">
    <text evidence="6">The sequence shown here is derived from an EMBL/GenBank/DDBJ whole genome shotgun (WGS) entry which is preliminary data.</text>
</comment>
<keyword evidence="7" id="KW-1185">Reference proteome</keyword>
<dbReference type="SMART" id="SM00025">
    <property type="entry name" value="Pumilio"/>
    <property type="match status" value="4"/>
</dbReference>
<evidence type="ECO:0000256" key="4">
    <source>
        <dbReference type="ARBA" id="ARBA00031929"/>
    </source>
</evidence>
<feature type="compositionally biased region" description="Basic residues" evidence="5">
    <location>
        <begin position="1"/>
        <end position="14"/>
    </location>
</feature>
<dbReference type="RefSeq" id="XP_066615262.1">
    <property type="nucleotide sequence ID" value="XM_066756485.1"/>
</dbReference>
<sequence>MPKEHIRKRGKRKTKTNDDAPLQPTTHVIEPEPSASTGIHPARAAMLAGQPIPVQAPSTIQDAQPDDDENEGGEEGQNQWTRGPRVDSEFPFGILDPDVKAYFKSIEEQIKDWEGVSSAGEEREDRQNFLSSVLSELRGHELSAATDPETSIILERLMPSLSDWGRRVIGDSFGDKWEELIRHRFGSHVVQTWMTLAADTLDRESKDIWPPQQTKEDPLAGRLPTMTSLFSSVISTLLPSIHRLISSPYASPPLRLLLLILTPCRVLPALGTEETANEGLIRSKKSDKWRKNQLVKGKSILGDDQSTSQSSNRALPDDLQPYRKEIRQALMEGLGEAEWKAMGVDAVGSPTVQLILEFEVNEGDAEKQGSLFDVLTEGMVTQICSNNQSVFEARPYLLSLITSQTGTRLSESILSLAPQKVFDAIWSTYFVGKLGKLAGHPYANFVVAKGVSRLELSDIEKLIEEVLGNSGGRGLIKAARTSVIQALVDRSLVLTDSQRAVFNLIESCLELPHDKHAFLVPCLMVLKTFPMYQSILAGEKATSPEPADGNMEDYDVQAEASFAAAARLSAWQNRRSTKPKDDLAPNMQGCLILQAMVGMEQVNEISLESLISLPIDSIIAYAKSPIASHLLDKVFLERSVPPRYKKKMMMMLMKSYKELVEDRLGSRVVDTIWEQADGYMKEKIARSLIPFVTELGGSQYGKFFIRRADIVLLNRRPDEWREKVLSVRHHFAHQKEASTTPFVGSKDDITKRKKAKDENDEIDRLFDSMDTRKKRRIQN</sequence>
<dbReference type="SUPFAM" id="SSF48371">
    <property type="entry name" value="ARM repeat"/>
    <property type="match status" value="2"/>
</dbReference>
<keyword evidence="2" id="KW-0677">Repeat</keyword>
<dbReference type="EMBL" id="ATAM02000003">
    <property type="protein sequence ID" value="KAL0252542.1"/>
    <property type="molecule type" value="Genomic_DNA"/>
</dbReference>
<name>A0ABR3BVZ0_9TREE</name>
<dbReference type="PANTHER" id="PTHR13102:SF0">
    <property type="entry name" value="NUCLEOLAR PROTEIN 9"/>
    <property type="match status" value="1"/>
</dbReference>
<dbReference type="Pfam" id="PF22493">
    <property type="entry name" value="PUF_NOP9"/>
    <property type="match status" value="1"/>
</dbReference>
<feature type="region of interest" description="Disordered" evidence="5">
    <location>
        <begin position="1"/>
        <end position="88"/>
    </location>
</feature>
<dbReference type="Gene3D" id="1.25.10.10">
    <property type="entry name" value="Leucine-rich Repeat Variant"/>
    <property type="match status" value="3"/>
</dbReference>
<dbReference type="InterPro" id="IPR011989">
    <property type="entry name" value="ARM-like"/>
</dbReference>
<evidence type="ECO:0000256" key="3">
    <source>
        <dbReference type="ARBA" id="ARBA00030932"/>
    </source>
</evidence>
<accession>A0ABR3BVZ0</accession>
<feature type="compositionally biased region" description="Acidic residues" evidence="5">
    <location>
        <begin position="64"/>
        <end position="74"/>
    </location>
</feature>
<evidence type="ECO:0000313" key="6">
    <source>
        <dbReference type="EMBL" id="KAL0252542.1"/>
    </source>
</evidence>
<reference evidence="6" key="2">
    <citation type="submission" date="2024-01" db="EMBL/GenBank/DDBJ databases">
        <title>Comparative genomics of Cryptococcus and Kwoniella reveals pathogenesis evolution and contrasting modes of karyotype evolution via chromosome fusion or intercentromeric recombination.</title>
        <authorList>
            <person name="Coelho M.A."/>
            <person name="David-Palma M."/>
            <person name="Shea T."/>
            <person name="Bowers K."/>
            <person name="Mcginley-Smith S."/>
            <person name="Mohammad A.W."/>
            <person name="Gnirke A."/>
            <person name="Yurkov A.M."/>
            <person name="Nowrousian M."/>
            <person name="Sun S."/>
            <person name="Cuomo C.A."/>
            <person name="Heitman J."/>
        </authorList>
    </citation>
    <scope>NUCLEOTIDE SEQUENCE</scope>
    <source>
        <strain evidence="6">IND107</strain>
    </source>
</reference>
<dbReference type="GeneID" id="91988792"/>
<evidence type="ECO:0000256" key="5">
    <source>
        <dbReference type="SAM" id="MobiDB-lite"/>
    </source>
</evidence>
<proteinExistence type="predicted"/>
<dbReference type="Proteomes" id="UP000054399">
    <property type="component" value="Unassembled WGS sequence"/>
</dbReference>
<dbReference type="InterPro" id="IPR040000">
    <property type="entry name" value="NOP9"/>
</dbReference>
<evidence type="ECO:0000313" key="7">
    <source>
        <dbReference type="Proteomes" id="UP000054399"/>
    </source>
</evidence>
<gene>
    <name evidence="6" type="ORF">I308_101934</name>
</gene>
<evidence type="ECO:0000256" key="1">
    <source>
        <dbReference type="ARBA" id="ARBA00016427"/>
    </source>
</evidence>
<organism evidence="6 7">
    <name type="scientific">Cryptococcus tetragattii IND107</name>
    <dbReference type="NCBI Taxonomy" id="1296105"/>
    <lineage>
        <taxon>Eukaryota</taxon>
        <taxon>Fungi</taxon>
        <taxon>Dikarya</taxon>
        <taxon>Basidiomycota</taxon>
        <taxon>Agaricomycotina</taxon>
        <taxon>Tremellomycetes</taxon>
        <taxon>Tremellales</taxon>
        <taxon>Cryptococcaceae</taxon>
        <taxon>Cryptococcus</taxon>
        <taxon>Cryptococcus gattii species complex</taxon>
    </lineage>
</organism>
<dbReference type="PANTHER" id="PTHR13102">
    <property type="entry name" value="NUCLEOLAR PROTEIN 9"/>
    <property type="match status" value="1"/>
</dbReference>
<reference evidence="6" key="1">
    <citation type="submission" date="2015-01" db="EMBL/GenBank/DDBJ databases">
        <authorList>
            <consortium name="The Broad Institute Genomics Platform"/>
            <person name="Cuomo C."/>
            <person name="Litvintseva A."/>
            <person name="Chen Y."/>
            <person name="Heitman J."/>
            <person name="Sun S."/>
            <person name="Springer D."/>
            <person name="Dromer F."/>
            <person name="Young S."/>
            <person name="Zeng Q."/>
            <person name="Gargeya S."/>
            <person name="Abouelleil A."/>
            <person name="Alvarado L."/>
            <person name="Chapman S.B."/>
            <person name="Gainer-Dewar J."/>
            <person name="Goldberg J."/>
            <person name="Griggs A."/>
            <person name="Gujja S."/>
            <person name="Hansen M."/>
            <person name="Howarth C."/>
            <person name="Imamovic A."/>
            <person name="Larimer J."/>
            <person name="Murphy C."/>
            <person name="Naylor J."/>
            <person name="Pearson M."/>
            <person name="Priest M."/>
            <person name="Roberts A."/>
            <person name="Saif S."/>
            <person name="Shea T."/>
            <person name="Sykes S."/>
            <person name="Wortman J."/>
            <person name="Nusbaum C."/>
            <person name="Birren B."/>
        </authorList>
    </citation>
    <scope>NUCLEOTIDE SEQUENCE</scope>
    <source>
        <strain evidence="6">IND107</strain>
    </source>
</reference>
<protein>
    <recommendedName>
        <fullName evidence="1">Nucleolar protein 9</fullName>
    </recommendedName>
    <alternativeName>
        <fullName evidence="3 4">Pumilio domain-containing protein NOP9</fullName>
    </alternativeName>
</protein>
<evidence type="ECO:0000256" key="2">
    <source>
        <dbReference type="ARBA" id="ARBA00022737"/>
    </source>
</evidence>
<dbReference type="InterPro" id="IPR001313">
    <property type="entry name" value="Pumilio_RNA-bd_rpt"/>
</dbReference>